<comment type="caution">
    <text evidence="5">The sequence shown here is derived from an EMBL/GenBank/DDBJ whole genome shotgun (WGS) entry which is preliminary data.</text>
</comment>
<dbReference type="PANTHER" id="PTHR33154">
    <property type="entry name" value="TRANSCRIPTIONAL REGULATOR, ARSR FAMILY"/>
    <property type="match status" value="1"/>
</dbReference>
<dbReference type="PANTHER" id="PTHR33154:SF33">
    <property type="entry name" value="TRANSCRIPTIONAL REPRESSOR SDPR"/>
    <property type="match status" value="1"/>
</dbReference>
<keyword evidence="1" id="KW-0805">Transcription regulation</keyword>
<accession>A0A1T2XCU6</accession>
<dbReference type="CDD" id="cd00090">
    <property type="entry name" value="HTH_ARSR"/>
    <property type="match status" value="1"/>
</dbReference>
<feature type="domain" description="HTH arsR-type" evidence="4">
    <location>
        <begin position="1"/>
        <end position="92"/>
    </location>
</feature>
<dbReference type="STRING" id="1324314.BVG16_14980"/>
<dbReference type="NCBIfam" id="NF033788">
    <property type="entry name" value="HTH_metalloreg"/>
    <property type="match status" value="1"/>
</dbReference>
<dbReference type="InterPro" id="IPR036388">
    <property type="entry name" value="WH-like_DNA-bd_sf"/>
</dbReference>
<dbReference type="Pfam" id="PF09860">
    <property type="entry name" value="DUF2087"/>
    <property type="match status" value="1"/>
</dbReference>
<dbReference type="SUPFAM" id="SSF46785">
    <property type="entry name" value="Winged helix' DNA-binding domain"/>
    <property type="match status" value="1"/>
</dbReference>
<dbReference type="InterPro" id="IPR001845">
    <property type="entry name" value="HTH_ArsR_DNA-bd_dom"/>
</dbReference>
<dbReference type="PROSITE" id="PS50987">
    <property type="entry name" value="HTH_ARSR_2"/>
    <property type="match status" value="1"/>
</dbReference>
<dbReference type="GO" id="GO:0003700">
    <property type="term" value="F:DNA-binding transcription factor activity"/>
    <property type="evidence" value="ECO:0007669"/>
    <property type="project" value="InterPro"/>
</dbReference>
<dbReference type="GO" id="GO:0003677">
    <property type="term" value="F:DNA binding"/>
    <property type="evidence" value="ECO:0007669"/>
    <property type="project" value="UniProtKB-KW"/>
</dbReference>
<evidence type="ECO:0000313" key="6">
    <source>
        <dbReference type="Proteomes" id="UP000190188"/>
    </source>
</evidence>
<protein>
    <submittedName>
        <fullName evidence="5">ArsR family transcriptional regulator</fullName>
    </submittedName>
</protein>
<keyword evidence="6" id="KW-1185">Reference proteome</keyword>
<gene>
    <name evidence="5" type="ORF">BVG16_14980</name>
</gene>
<dbReference type="Pfam" id="PF01022">
    <property type="entry name" value="HTH_5"/>
    <property type="match status" value="1"/>
</dbReference>
<dbReference type="InterPro" id="IPR036390">
    <property type="entry name" value="WH_DNA-bd_sf"/>
</dbReference>
<name>A0A1T2XCU6_9BACL</name>
<dbReference type="InterPro" id="IPR018656">
    <property type="entry name" value="DUF2087"/>
</dbReference>
<dbReference type="OrthoDB" id="529288at2"/>
<evidence type="ECO:0000256" key="3">
    <source>
        <dbReference type="ARBA" id="ARBA00023163"/>
    </source>
</evidence>
<dbReference type="InterPro" id="IPR011991">
    <property type="entry name" value="ArsR-like_HTH"/>
</dbReference>
<keyword evidence="3" id="KW-0804">Transcription</keyword>
<evidence type="ECO:0000256" key="2">
    <source>
        <dbReference type="ARBA" id="ARBA00023125"/>
    </source>
</evidence>
<sequence length="197" mass="23284">MQLDKLVRFHKTIGDVTRIRILALLKNGPLHGQALADKLSVTPPTITHHMSKLREADLIFERRDKNTIYFYLNEKSLILQAEAIVKKVQSPEPELWNGEEVERMQDKEKSSVLRNFFLADGTLKHLPAQRKKKLIVLEHIVKGLKPGTKYTEREINEFIRQYHPDFATIRREFIMNHYMYRDQDIYEMNPPELWGTM</sequence>
<evidence type="ECO:0000256" key="1">
    <source>
        <dbReference type="ARBA" id="ARBA00023015"/>
    </source>
</evidence>
<dbReference type="AlphaFoldDB" id="A0A1T2XCU6"/>
<dbReference type="EMBL" id="MSZX01000005">
    <property type="protein sequence ID" value="OPA77737.1"/>
    <property type="molecule type" value="Genomic_DNA"/>
</dbReference>
<proteinExistence type="predicted"/>
<dbReference type="Proteomes" id="UP000190188">
    <property type="component" value="Unassembled WGS sequence"/>
</dbReference>
<dbReference type="SMART" id="SM00418">
    <property type="entry name" value="HTH_ARSR"/>
    <property type="match status" value="1"/>
</dbReference>
<keyword evidence="2" id="KW-0238">DNA-binding</keyword>
<dbReference type="RefSeq" id="WP_078499482.1">
    <property type="nucleotide sequence ID" value="NZ_MSZX01000005.1"/>
</dbReference>
<evidence type="ECO:0000313" key="5">
    <source>
        <dbReference type="EMBL" id="OPA77737.1"/>
    </source>
</evidence>
<evidence type="ECO:0000259" key="4">
    <source>
        <dbReference type="PROSITE" id="PS50987"/>
    </source>
</evidence>
<organism evidence="5 6">
    <name type="scientific">Paenibacillus selenitireducens</name>
    <dbReference type="NCBI Taxonomy" id="1324314"/>
    <lineage>
        <taxon>Bacteria</taxon>
        <taxon>Bacillati</taxon>
        <taxon>Bacillota</taxon>
        <taxon>Bacilli</taxon>
        <taxon>Bacillales</taxon>
        <taxon>Paenibacillaceae</taxon>
        <taxon>Paenibacillus</taxon>
    </lineage>
</organism>
<dbReference type="InterPro" id="IPR051081">
    <property type="entry name" value="HTH_MetalResp_TranReg"/>
</dbReference>
<dbReference type="Gene3D" id="1.10.10.10">
    <property type="entry name" value="Winged helix-like DNA-binding domain superfamily/Winged helix DNA-binding domain"/>
    <property type="match status" value="1"/>
</dbReference>
<reference evidence="5 6" key="1">
    <citation type="submission" date="2017-01" db="EMBL/GenBank/DDBJ databases">
        <title>Genome analysis of Paenibacillus selenitrireducens ES3-24.</title>
        <authorList>
            <person name="Xu D."/>
            <person name="Yao R."/>
            <person name="Zheng S."/>
        </authorList>
    </citation>
    <scope>NUCLEOTIDE SEQUENCE [LARGE SCALE GENOMIC DNA]</scope>
    <source>
        <strain evidence="5 6">ES3-24</strain>
    </source>
</reference>